<protein>
    <submittedName>
        <fullName evidence="1">Uncharacterized protein</fullName>
    </submittedName>
</protein>
<organism evidence="1 2">
    <name type="scientific">Coregonus suidteri</name>
    <dbReference type="NCBI Taxonomy" id="861788"/>
    <lineage>
        <taxon>Eukaryota</taxon>
        <taxon>Metazoa</taxon>
        <taxon>Chordata</taxon>
        <taxon>Craniata</taxon>
        <taxon>Vertebrata</taxon>
        <taxon>Euteleostomi</taxon>
        <taxon>Actinopterygii</taxon>
        <taxon>Neopterygii</taxon>
        <taxon>Teleostei</taxon>
        <taxon>Protacanthopterygii</taxon>
        <taxon>Salmoniformes</taxon>
        <taxon>Salmonidae</taxon>
        <taxon>Coregoninae</taxon>
        <taxon>Coregonus</taxon>
    </lineage>
</organism>
<evidence type="ECO:0000313" key="2">
    <source>
        <dbReference type="Proteomes" id="UP001356427"/>
    </source>
</evidence>
<keyword evidence="2" id="KW-1185">Reference proteome</keyword>
<reference evidence="1 2" key="1">
    <citation type="submission" date="2021-04" db="EMBL/GenBank/DDBJ databases">
        <authorList>
            <person name="De Guttry C."/>
            <person name="Zahm M."/>
            <person name="Klopp C."/>
            <person name="Cabau C."/>
            <person name="Louis A."/>
            <person name="Berthelot C."/>
            <person name="Parey E."/>
            <person name="Roest Crollius H."/>
            <person name="Montfort J."/>
            <person name="Robinson-Rechavi M."/>
            <person name="Bucao C."/>
            <person name="Bouchez O."/>
            <person name="Gislard M."/>
            <person name="Lluch J."/>
            <person name="Milhes M."/>
            <person name="Lampietro C."/>
            <person name="Lopez Roques C."/>
            <person name="Donnadieu C."/>
            <person name="Braasch I."/>
            <person name="Desvignes T."/>
            <person name="Postlethwait J."/>
            <person name="Bobe J."/>
            <person name="Wedekind C."/>
            <person name="Guiguen Y."/>
        </authorList>
    </citation>
    <scope>NUCLEOTIDE SEQUENCE [LARGE SCALE GENOMIC DNA]</scope>
    <source>
        <strain evidence="1">Cs_M1</strain>
        <tissue evidence="1">Blood</tissue>
    </source>
</reference>
<dbReference type="EMBL" id="JAGTTL010000001">
    <property type="protein sequence ID" value="KAK6328489.1"/>
    <property type="molecule type" value="Genomic_DNA"/>
</dbReference>
<gene>
    <name evidence="1" type="ORF">J4Q44_G00004670</name>
</gene>
<evidence type="ECO:0000313" key="1">
    <source>
        <dbReference type="EMBL" id="KAK6328489.1"/>
    </source>
</evidence>
<comment type="caution">
    <text evidence="1">The sequence shown here is derived from an EMBL/GenBank/DDBJ whole genome shotgun (WGS) entry which is preliminary data.</text>
</comment>
<dbReference type="Proteomes" id="UP001356427">
    <property type="component" value="Unassembled WGS sequence"/>
</dbReference>
<dbReference type="PANTHER" id="PTHR31751:SF42">
    <property type="entry name" value="PROTEIN CBG10204"/>
    <property type="match status" value="1"/>
</dbReference>
<dbReference type="AlphaFoldDB" id="A0AAN8RA54"/>
<proteinExistence type="predicted"/>
<accession>A0AAN8RA54</accession>
<name>A0AAN8RA54_9TELE</name>
<sequence length="150" mass="16386">METECVVGLRRKWGSQTRVGKLFAGNLLVPSVVFLTGSSHSTFVEICHLSLVSMLLRQFANQQRFYIVPEVSHMWTQHTEAILATIGDSPLIVSGDAQCDSTGHCASFGTYTILDSASHLILAQETCACDRSEEQLLVGDGGIRKMPATR</sequence>
<dbReference type="PANTHER" id="PTHR31751">
    <property type="entry name" value="SI:CH211-108C17.2-RELATED-RELATED"/>
    <property type="match status" value="1"/>
</dbReference>